<protein>
    <submittedName>
        <fullName evidence="2">Uncharacterized protein LOC132804043</fullName>
    </submittedName>
</protein>
<dbReference type="Proteomes" id="UP001652623">
    <property type="component" value="Chromosome 6"/>
</dbReference>
<keyword evidence="1" id="KW-1185">Reference proteome</keyword>
<proteinExistence type="predicted"/>
<dbReference type="PANTHER" id="PTHR33116:SF86">
    <property type="entry name" value="REVERSE TRANSCRIPTASE DOMAIN-CONTAINING PROTEIN"/>
    <property type="match status" value="1"/>
</dbReference>
<accession>A0ABM4AB23</accession>
<dbReference type="GeneID" id="132804043"/>
<reference evidence="2" key="1">
    <citation type="submission" date="2025-08" db="UniProtKB">
        <authorList>
            <consortium name="RefSeq"/>
        </authorList>
    </citation>
    <scope>IDENTIFICATION</scope>
    <source>
        <tissue evidence="2">Seedling</tissue>
    </source>
</reference>
<dbReference type="RefSeq" id="XP_060673907.1">
    <property type="nucleotide sequence ID" value="XM_060817924.1"/>
</dbReference>
<evidence type="ECO:0000313" key="1">
    <source>
        <dbReference type="Proteomes" id="UP001652623"/>
    </source>
</evidence>
<gene>
    <name evidence="2" type="primary">LOC132804043</name>
</gene>
<evidence type="ECO:0000313" key="2">
    <source>
        <dbReference type="RefSeq" id="XP_060673907.1"/>
    </source>
</evidence>
<name>A0ABM4AB23_ZIZJJ</name>
<sequence>MANVARALPFNNLVVVEAERTARVLALVWKSEIGWKVIFKSKRIIGVVNSIANGRACTSWWGSANIRERIGRVIVSPAWRTIFHQADKRRRNFLAAIKDDTGNWLETRFDNGNYLTMKFNDLFREKQLEFCHCLDVLIQGGITNMDNADIDVFPSSEEIFQTVKSMHPIKAAVFIPGRWIGENSILVNEILHTMNTEKSGAGLVGFKVDLMKAYDRVKWDFLTRIISNFGFSSRVTDLILGCISTESVELLLNELLSKILADLDEVREVVNCLNTFCRWSGQKINRDKSSCFFSKNTHSKIKNGIKKLFGVKELPKDSKYLGNSLFIGRNHTKNYEELKNKVKLQRSHLLGVMILGKQPLDSFGATELSEKNYIPISWNRICTPKSASGLGLRKPKDMNSALLCKIGWHLAIESDRLWVSALKAKYFAGNSFMNCKRKRNSS</sequence>
<dbReference type="PANTHER" id="PTHR33116">
    <property type="entry name" value="REVERSE TRANSCRIPTASE ZINC-BINDING DOMAIN-CONTAINING PROTEIN-RELATED-RELATED"/>
    <property type="match status" value="1"/>
</dbReference>
<organism evidence="1 2">
    <name type="scientific">Ziziphus jujuba</name>
    <name type="common">Chinese jujube</name>
    <name type="synonym">Ziziphus sativa</name>
    <dbReference type="NCBI Taxonomy" id="326968"/>
    <lineage>
        <taxon>Eukaryota</taxon>
        <taxon>Viridiplantae</taxon>
        <taxon>Streptophyta</taxon>
        <taxon>Embryophyta</taxon>
        <taxon>Tracheophyta</taxon>
        <taxon>Spermatophyta</taxon>
        <taxon>Magnoliopsida</taxon>
        <taxon>eudicotyledons</taxon>
        <taxon>Gunneridae</taxon>
        <taxon>Pentapetalae</taxon>
        <taxon>rosids</taxon>
        <taxon>fabids</taxon>
        <taxon>Rosales</taxon>
        <taxon>Rhamnaceae</taxon>
        <taxon>Paliureae</taxon>
        <taxon>Ziziphus</taxon>
    </lineage>
</organism>